<organism evidence="3 4">
    <name type="scientific">Variovorax boronicumulans</name>
    <dbReference type="NCBI Taxonomy" id="436515"/>
    <lineage>
        <taxon>Bacteria</taxon>
        <taxon>Pseudomonadati</taxon>
        <taxon>Pseudomonadota</taxon>
        <taxon>Betaproteobacteria</taxon>
        <taxon>Burkholderiales</taxon>
        <taxon>Comamonadaceae</taxon>
        <taxon>Variovorax</taxon>
    </lineage>
</organism>
<feature type="transmembrane region" description="Helical" evidence="1">
    <location>
        <begin position="94"/>
        <end position="112"/>
    </location>
</feature>
<feature type="transmembrane region" description="Helical" evidence="1">
    <location>
        <begin position="177"/>
        <end position="195"/>
    </location>
</feature>
<feature type="domain" description="Cytochrome c assembly protein" evidence="2">
    <location>
        <begin position="46"/>
        <end position="264"/>
    </location>
</feature>
<keyword evidence="1" id="KW-1133">Transmembrane helix</keyword>
<dbReference type="Pfam" id="PF01578">
    <property type="entry name" value="Cytochrom_C_asm"/>
    <property type="match status" value="1"/>
</dbReference>
<name>A0AAW8D321_9BURK</name>
<sequence length="271" mass="28949">MILAIPSPLGVALGIATAAAYGFAAAAGARLSRQTTQWALGIAWLLHAAVLAHGLVGSEPRFGFAPALSVTAWLVLTVYAIESRLYPQLKVRRALAWLGAAAVLLAILFPGTPLHVTASPWLPLHLALGIASYGLFGAAVVHAWLITRAEKQIRLTTGAPPEGGVPLLTLERLTFRFVTAGFVLLSATLLAGLLFTEQLYGAAGRAWKWDHKTTFSVLAWVTFAVLLIGRARFGWRGRTARRVLYAGSALLLLAYVGSRFVLEVVLARPPV</sequence>
<reference evidence="3" key="1">
    <citation type="submission" date="2023-07" db="EMBL/GenBank/DDBJ databases">
        <title>Sorghum-associated microbial communities from plants grown in Nebraska, USA.</title>
        <authorList>
            <person name="Schachtman D."/>
        </authorList>
    </citation>
    <scope>NUCLEOTIDE SEQUENCE</scope>
    <source>
        <strain evidence="3">DS3754</strain>
    </source>
</reference>
<feature type="transmembrane region" description="Helical" evidence="1">
    <location>
        <begin position="38"/>
        <end position="56"/>
    </location>
</feature>
<comment type="caution">
    <text evidence="3">The sequence shown here is derived from an EMBL/GenBank/DDBJ whole genome shotgun (WGS) entry which is preliminary data.</text>
</comment>
<dbReference type="PANTHER" id="PTHR38034">
    <property type="entry name" value="INNER MEMBRANE PROTEIN YPJD"/>
    <property type="match status" value="1"/>
</dbReference>
<feature type="transmembrane region" description="Helical" evidence="1">
    <location>
        <begin position="62"/>
        <end position="82"/>
    </location>
</feature>
<proteinExistence type="predicted"/>
<feature type="transmembrane region" description="Helical" evidence="1">
    <location>
        <begin position="6"/>
        <end position="26"/>
    </location>
</feature>
<dbReference type="InterPro" id="IPR052372">
    <property type="entry name" value="YpjD/HemX"/>
</dbReference>
<feature type="transmembrane region" description="Helical" evidence="1">
    <location>
        <begin position="124"/>
        <end position="146"/>
    </location>
</feature>
<gene>
    <name evidence="3" type="ORF">J2W31_006107</name>
</gene>
<feature type="transmembrane region" description="Helical" evidence="1">
    <location>
        <begin position="243"/>
        <end position="262"/>
    </location>
</feature>
<dbReference type="InterPro" id="IPR002541">
    <property type="entry name" value="Cyt_c_assembly"/>
</dbReference>
<keyword evidence="1" id="KW-0472">Membrane</keyword>
<dbReference type="RefSeq" id="WP_206177309.1">
    <property type="nucleotide sequence ID" value="NZ_JAUSRD010000022.1"/>
</dbReference>
<evidence type="ECO:0000313" key="4">
    <source>
        <dbReference type="Proteomes" id="UP001242045"/>
    </source>
</evidence>
<dbReference type="Proteomes" id="UP001242045">
    <property type="component" value="Unassembled WGS sequence"/>
</dbReference>
<evidence type="ECO:0000313" key="3">
    <source>
        <dbReference type="EMBL" id="MDP9896965.1"/>
    </source>
</evidence>
<accession>A0AAW8D321</accession>
<dbReference type="EMBL" id="JAUSRD010000022">
    <property type="protein sequence ID" value="MDP9896965.1"/>
    <property type="molecule type" value="Genomic_DNA"/>
</dbReference>
<dbReference type="AlphaFoldDB" id="A0AAW8D321"/>
<dbReference type="GO" id="GO:0017004">
    <property type="term" value="P:cytochrome complex assembly"/>
    <property type="evidence" value="ECO:0007669"/>
    <property type="project" value="InterPro"/>
</dbReference>
<evidence type="ECO:0000259" key="2">
    <source>
        <dbReference type="Pfam" id="PF01578"/>
    </source>
</evidence>
<dbReference type="PANTHER" id="PTHR38034:SF1">
    <property type="entry name" value="INNER MEMBRANE PROTEIN YPJD"/>
    <property type="match status" value="1"/>
</dbReference>
<evidence type="ECO:0000256" key="1">
    <source>
        <dbReference type="SAM" id="Phobius"/>
    </source>
</evidence>
<dbReference type="GO" id="GO:0020037">
    <property type="term" value="F:heme binding"/>
    <property type="evidence" value="ECO:0007669"/>
    <property type="project" value="InterPro"/>
</dbReference>
<feature type="transmembrane region" description="Helical" evidence="1">
    <location>
        <begin position="215"/>
        <end position="231"/>
    </location>
</feature>
<protein>
    <submittedName>
        <fullName evidence="3">ABC-type uncharacterized transport system permease subunit</fullName>
    </submittedName>
</protein>
<keyword evidence="1" id="KW-0812">Transmembrane</keyword>